<accession>A0A9R0IHR2</accession>
<dbReference type="PANTHER" id="PTHR13068">
    <property type="entry name" value="CGI-12 PROTEIN-RELATED"/>
    <property type="match status" value="1"/>
</dbReference>
<dbReference type="GeneID" id="110789216"/>
<keyword evidence="3" id="KW-0809">Transit peptide</keyword>
<dbReference type="GO" id="GO:0009507">
    <property type="term" value="C:chloroplast"/>
    <property type="evidence" value="ECO:0000318"/>
    <property type="project" value="GO_Central"/>
</dbReference>
<dbReference type="Pfam" id="PF02536">
    <property type="entry name" value="mTERF"/>
    <property type="match status" value="1"/>
</dbReference>
<sequence length="389" mass="44990">MLKFGRNHNLQALYFIHCFCRPLLYSTLPSSSSDSHPSLQIILADYLGFPNKIPLSSTKLSLFLQSQEAKKVSNSDFAKNVDSIVKFFKQIGFQQSQIRKVISYDPRLLCTNVDKTLNPKIKLLKDLGFSDSDLVHAILANPIMLNRRLGPAIDALREVVGTDQNVIKIMRRSKWLSFTAFAKHLFPNVILLQNYGISSDKITNYILQQPSLFLRKTDLFRDMLIRVEEKFRIPRNSAMFLPAIQLTSFKEETFEGKCDVYKSFGWTQSDIMTLTRKNPNCLRYSEAGIKKKLDFLMKEVGYEPSYLVSNYSLLTYSLDNRIVPRYRMLLFLKEKSLMTRDYNFGNVARMTESMFLMKFVEPFKDIVPHIHQVYRHLIPPTQGKAASLC</sequence>
<dbReference type="Proteomes" id="UP000813463">
    <property type="component" value="Chromosome 4"/>
</dbReference>
<dbReference type="FunFam" id="1.25.70.10:FF:000001">
    <property type="entry name" value="Mitochondrial transcription termination factor-like"/>
    <property type="match status" value="1"/>
</dbReference>
<dbReference type="RefSeq" id="XP_021849554.1">
    <property type="nucleotide sequence ID" value="XM_021993862.2"/>
</dbReference>
<dbReference type="InterPro" id="IPR038538">
    <property type="entry name" value="MTERF_sf"/>
</dbReference>
<keyword evidence="4" id="KW-1185">Reference proteome</keyword>
<proteinExistence type="inferred from homology"/>
<dbReference type="GO" id="GO:0003676">
    <property type="term" value="F:nucleic acid binding"/>
    <property type="evidence" value="ECO:0007669"/>
    <property type="project" value="InterPro"/>
</dbReference>
<keyword evidence="2" id="KW-0805">Transcription regulation</keyword>
<dbReference type="OrthoDB" id="637682at2759"/>
<dbReference type="AlphaFoldDB" id="A0A9R0IHR2"/>
<gene>
    <name evidence="5" type="primary">LOC110789216</name>
</gene>
<keyword evidence="2" id="KW-0804">Transcription</keyword>
<evidence type="ECO:0000256" key="2">
    <source>
        <dbReference type="ARBA" id="ARBA00022472"/>
    </source>
</evidence>
<evidence type="ECO:0000256" key="3">
    <source>
        <dbReference type="ARBA" id="ARBA00022946"/>
    </source>
</evidence>
<organism evidence="4 5">
    <name type="scientific">Spinacia oleracea</name>
    <name type="common">Spinach</name>
    <dbReference type="NCBI Taxonomy" id="3562"/>
    <lineage>
        <taxon>Eukaryota</taxon>
        <taxon>Viridiplantae</taxon>
        <taxon>Streptophyta</taxon>
        <taxon>Embryophyta</taxon>
        <taxon>Tracheophyta</taxon>
        <taxon>Spermatophyta</taxon>
        <taxon>Magnoliopsida</taxon>
        <taxon>eudicotyledons</taxon>
        <taxon>Gunneridae</taxon>
        <taxon>Pentapetalae</taxon>
        <taxon>Caryophyllales</taxon>
        <taxon>Chenopodiaceae</taxon>
        <taxon>Chenopodioideae</taxon>
        <taxon>Anserineae</taxon>
        <taxon>Spinacia</taxon>
    </lineage>
</organism>
<dbReference type="GO" id="GO:0006353">
    <property type="term" value="P:DNA-templated transcription termination"/>
    <property type="evidence" value="ECO:0007669"/>
    <property type="project" value="UniProtKB-KW"/>
</dbReference>
<protein>
    <submittedName>
        <fullName evidence="5">Uncharacterized protein</fullName>
    </submittedName>
</protein>
<reference evidence="5" key="2">
    <citation type="submission" date="2025-08" db="UniProtKB">
        <authorList>
            <consortium name="RefSeq"/>
        </authorList>
    </citation>
    <scope>IDENTIFICATION</scope>
    <source>
        <tissue evidence="5">Leaf</tissue>
    </source>
</reference>
<comment type="similarity">
    <text evidence="1">Belongs to the mTERF family.</text>
</comment>
<dbReference type="Gene3D" id="1.25.70.10">
    <property type="entry name" value="Transcription termination factor 3, mitochondrial"/>
    <property type="match status" value="1"/>
</dbReference>
<reference evidence="4" key="1">
    <citation type="journal article" date="2021" name="Nat. Commun.">
        <title>Genomic analyses provide insights into spinach domestication and the genetic basis of agronomic traits.</title>
        <authorList>
            <person name="Cai X."/>
            <person name="Sun X."/>
            <person name="Xu C."/>
            <person name="Sun H."/>
            <person name="Wang X."/>
            <person name="Ge C."/>
            <person name="Zhang Z."/>
            <person name="Wang Q."/>
            <person name="Fei Z."/>
            <person name="Jiao C."/>
            <person name="Wang Q."/>
        </authorList>
    </citation>
    <scope>NUCLEOTIDE SEQUENCE [LARGE SCALE GENOMIC DNA]</scope>
    <source>
        <strain evidence="4">cv. Varoflay</strain>
    </source>
</reference>
<dbReference type="SMART" id="SM00733">
    <property type="entry name" value="Mterf"/>
    <property type="match status" value="3"/>
</dbReference>
<dbReference type="GO" id="GO:0009658">
    <property type="term" value="P:chloroplast organization"/>
    <property type="evidence" value="ECO:0000318"/>
    <property type="project" value="GO_Central"/>
</dbReference>
<evidence type="ECO:0000256" key="1">
    <source>
        <dbReference type="ARBA" id="ARBA00007692"/>
    </source>
</evidence>
<dbReference type="KEGG" id="soe:110789216"/>
<dbReference type="InterPro" id="IPR003690">
    <property type="entry name" value="MTERF"/>
</dbReference>
<evidence type="ECO:0000313" key="4">
    <source>
        <dbReference type="Proteomes" id="UP000813463"/>
    </source>
</evidence>
<keyword evidence="2" id="KW-0806">Transcription termination</keyword>
<evidence type="ECO:0000313" key="5">
    <source>
        <dbReference type="RefSeq" id="XP_021849554.1"/>
    </source>
</evidence>
<name>A0A9R0IHR2_SPIOL</name>
<dbReference type="PANTHER" id="PTHR13068:SF231">
    <property type="entry name" value="TRANSCRIPTION TERMINATION FACTOR MTERF2, CHLOROPLASTIC-LIKE"/>
    <property type="match status" value="1"/>
</dbReference>